<dbReference type="VEuPathDB" id="FungiDB:LEMA_P064870.1"/>
<feature type="transmembrane region" description="Helical" evidence="1">
    <location>
        <begin position="99"/>
        <end position="120"/>
    </location>
</feature>
<reference evidence="3" key="1">
    <citation type="journal article" date="2011" name="Nat. Commun.">
        <title>Effector diversification within compartments of the Leptosphaeria maculans genome affected by Repeat-Induced Point mutations.</title>
        <authorList>
            <person name="Rouxel T."/>
            <person name="Grandaubert J."/>
            <person name="Hane J.K."/>
            <person name="Hoede C."/>
            <person name="van de Wouw A.P."/>
            <person name="Couloux A."/>
            <person name="Dominguez V."/>
            <person name="Anthouard V."/>
            <person name="Bally P."/>
            <person name="Bourras S."/>
            <person name="Cozijnsen A.J."/>
            <person name="Ciuffetti L.M."/>
            <person name="Degrave A."/>
            <person name="Dilmaghani A."/>
            <person name="Duret L."/>
            <person name="Fudal I."/>
            <person name="Goodwin S.B."/>
            <person name="Gout L."/>
            <person name="Glaser N."/>
            <person name="Linglin J."/>
            <person name="Kema G.H.J."/>
            <person name="Lapalu N."/>
            <person name="Lawrence C.B."/>
            <person name="May K."/>
            <person name="Meyer M."/>
            <person name="Ollivier B."/>
            <person name="Poulain J."/>
            <person name="Schoch C.L."/>
            <person name="Simon A."/>
            <person name="Spatafora J.W."/>
            <person name="Stachowiak A."/>
            <person name="Turgeon B.G."/>
            <person name="Tyler B.M."/>
            <person name="Vincent D."/>
            <person name="Weissenbach J."/>
            <person name="Amselem J."/>
            <person name="Quesneville H."/>
            <person name="Oliver R.P."/>
            <person name="Wincker P."/>
            <person name="Balesdent M.-H."/>
            <person name="Howlett B.J."/>
        </authorList>
    </citation>
    <scope>NUCLEOTIDE SEQUENCE [LARGE SCALE GENOMIC DNA]</scope>
    <source>
        <strain evidence="3">JN3 / isolate v23.1.3 / race Av1-4-5-6-7-8</strain>
    </source>
</reference>
<dbReference type="AlphaFoldDB" id="E4ZGE1"/>
<proteinExistence type="predicted"/>
<dbReference type="InParanoid" id="E4ZGE1"/>
<gene>
    <name evidence="2" type="ORF">LEMA_P064870.1</name>
</gene>
<keyword evidence="1" id="KW-0812">Transmembrane</keyword>
<keyword evidence="1" id="KW-1133">Transmembrane helix</keyword>
<dbReference type="EMBL" id="FP929064">
    <property type="protein sequence ID" value="CBX90361.1"/>
    <property type="molecule type" value="Genomic_DNA"/>
</dbReference>
<accession>E4ZGE1</accession>
<protein>
    <submittedName>
        <fullName evidence="2">Uncharacterized protein</fullName>
    </submittedName>
</protein>
<keyword evidence="1" id="KW-0472">Membrane</keyword>
<sequence length="121" mass="14030">MQPLHRRGSRLERRESQVQGLDSIAKKLLWREAASLWESQFLSISYQSRHRHCQSPWNVWAMLDLIIRDICTIAIPVVTCCGVDPRPGFRDGFWILSRWSIFLLMATVVIAHPAITITFIL</sequence>
<dbReference type="HOGENOM" id="CLU_2038479_0_0_1"/>
<organism evidence="2 3">
    <name type="scientific">Leptosphaeria maculans (strain JN3 / isolate v23.1.3 / race Av1-4-5-6-7-8)</name>
    <name type="common">Blackleg fungus</name>
    <name type="synonym">Phoma lingam</name>
    <dbReference type="NCBI Taxonomy" id="985895"/>
    <lineage>
        <taxon>Eukaryota</taxon>
        <taxon>Fungi</taxon>
        <taxon>Dikarya</taxon>
        <taxon>Ascomycota</taxon>
        <taxon>Pezizomycotina</taxon>
        <taxon>Dothideomycetes</taxon>
        <taxon>Pleosporomycetidae</taxon>
        <taxon>Pleosporales</taxon>
        <taxon>Pleosporineae</taxon>
        <taxon>Leptosphaeriaceae</taxon>
        <taxon>Plenodomus</taxon>
        <taxon>Plenodomus lingam/Leptosphaeria maculans species complex</taxon>
    </lineage>
</organism>
<evidence type="ECO:0000313" key="2">
    <source>
        <dbReference type="EMBL" id="CBX90361.1"/>
    </source>
</evidence>
<keyword evidence="3" id="KW-1185">Reference proteome</keyword>
<evidence type="ECO:0000256" key="1">
    <source>
        <dbReference type="SAM" id="Phobius"/>
    </source>
</evidence>
<dbReference type="Proteomes" id="UP000002668">
    <property type="component" value="Genome"/>
</dbReference>
<name>E4ZGE1_LEPMJ</name>
<evidence type="ECO:0000313" key="3">
    <source>
        <dbReference type="Proteomes" id="UP000002668"/>
    </source>
</evidence>